<protein>
    <recommendedName>
        <fullName evidence="6">Major facilitator superfamily (MFS) profile domain-containing protein</fullName>
    </recommendedName>
</protein>
<feature type="transmembrane region" description="Helical" evidence="5">
    <location>
        <begin position="433"/>
        <end position="455"/>
    </location>
</feature>
<evidence type="ECO:0000256" key="3">
    <source>
        <dbReference type="ARBA" id="ARBA00022989"/>
    </source>
</evidence>
<feature type="transmembrane region" description="Helical" evidence="5">
    <location>
        <begin position="352"/>
        <end position="371"/>
    </location>
</feature>
<keyword evidence="3 5" id="KW-1133">Transmembrane helix</keyword>
<evidence type="ECO:0000256" key="5">
    <source>
        <dbReference type="SAM" id="Phobius"/>
    </source>
</evidence>
<comment type="subcellular location">
    <subcellularLocation>
        <location evidence="1">Membrane</location>
        <topology evidence="1">Multi-pass membrane protein</topology>
    </subcellularLocation>
</comment>
<gene>
    <name evidence="7" type="ORF">g.14202</name>
</gene>
<keyword evidence="2 5" id="KW-0812">Transmembrane</keyword>
<dbReference type="GO" id="GO:0022857">
    <property type="term" value="F:transmembrane transporter activity"/>
    <property type="evidence" value="ECO:0007669"/>
    <property type="project" value="InterPro"/>
</dbReference>
<dbReference type="EMBL" id="GEBQ01016409">
    <property type="protein sequence ID" value="JAT23568.1"/>
    <property type="molecule type" value="Transcribed_RNA"/>
</dbReference>
<feature type="transmembrane region" description="Helical" evidence="5">
    <location>
        <begin position="227"/>
        <end position="250"/>
    </location>
</feature>
<proteinExistence type="predicted"/>
<feature type="transmembrane region" description="Helical" evidence="5">
    <location>
        <begin position="467"/>
        <end position="488"/>
    </location>
</feature>
<organism evidence="7">
    <name type="scientific">Graphocephala atropunctata</name>
    <dbReference type="NCBI Taxonomy" id="36148"/>
    <lineage>
        <taxon>Eukaryota</taxon>
        <taxon>Metazoa</taxon>
        <taxon>Ecdysozoa</taxon>
        <taxon>Arthropoda</taxon>
        <taxon>Hexapoda</taxon>
        <taxon>Insecta</taxon>
        <taxon>Pterygota</taxon>
        <taxon>Neoptera</taxon>
        <taxon>Paraneoptera</taxon>
        <taxon>Hemiptera</taxon>
        <taxon>Auchenorrhyncha</taxon>
        <taxon>Membracoidea</taxon>
        <taxon>Cicadellidae</taxon>
        <taxon>Cicadellinae</taxon>
        <taxon>Cicadellini</taxon>
        <taxon>Graphocephala</taxon>
    </lineage>
</organism>
<feature type="transmembrane region" description="Helical" evidence="5">
    <location>
        <begin position="408"/>
        <end position="427"/>
    </location>
</feature>
<dbReference type="PROSITE" id="PS50850">
    <property type="entry name" value="MFS"/>
    <property type="match status" value="1"/>
</dbReference>
<feature type="domain" description="Major facilitator superfamily (MFS) profile" evidence="6">
    <location>
        <begin position="93"/>
        <end position="520"/>
    </location>
</feature>
<dbReference type="InterPro" id="IPR020846">
    <property type="entry name" value="MFS_dom"/>
</dbReference>
<keyword evidence="4 5" id="KW-0472">Membrane</keyword>
<name>A0A1B6LIV0_9HEMI</name>
<reference evidence="7" key="1">
    <citation type="submission" date="2015-11" db="EMBL/GenBank/DDBJ databases">
        <title>De novo transcriptome assembly of four potential Pierce s Disease insect vectors from Arizona vineyards.</title>
        <authorList>
            <person name="Tassone E.E."/>
        </authorList>
    </citation>
    <scope>NUCLEOTIDE SEQUENCE</scope>
</reference>
<dbReference type="PANTHER" id="PTHR24064">
    <property type="entry name" value="SOLUTE CARRIER FAMILY 22 MEMBER"/>
    <property type="match status" value="1"/>
</dbReference>
<evidence type="ECO:0000313" key="7">
    <source>
        <dbReference type="EMBL" id="JAT23568.1"/>
    </source>
</evidence>
<dbReference type="AlphaFoldDB" id="A0A1B6LIV0"/>
<sequence>RMDLDEILPDVGQFGAYQQLLLWFVLLPCVLPCGFHAYNQLFMAARPQHWCRVPELDHLDPFLARNLSIPVEWKDGEPSFSHCSMFVRNYSELRQLPVSQHTLAAANVTSCRHGWTFDYSQYATTVVTEWDIVCQKDFHSTLALVLLGVGGLIGNYIFGYLQDSIGRRPSFFIYLFIECLFGIATAFAQDFVTWTLFRVGVGFTVPAILGTPYVLAIELVGPKHRTVCTILTNIAYSLALVALASVVYLIRDWRQLALATSVPFLSFFLYWWVLPESPRWLLARGRFEEAEKILKKMARINGKSLPANYMVQLKRKYQVDRYMQQKDQEKDHNRSYGVMDLLRTTNLRRKTLIITFIWFTNTSVYVGLSYYAPALGGDEFLNFFLAGAVELPTYVVLWPAMDCAGRRWTLCVSMVVGGLACLGTIMAQNSSTWTLVLYCVGKMGISSSYVVLPLMASELYPTVVRGLGMSFSGVFGMLGPVFIPLVNYMGADMLVLPLMIMGALLVTGGLFSLLLPETLHQHLPQTLEDGEAFGKDWFTCCPTSYRVSDVSKNEKLPVQIVPESPIKSLLTAVARETPLSTPVATDGTSSTDITSDTVLSVNREQTIRVTVV</sequence>
<dbReference type="SUPFAM" id="SSF103473">
    <property type="entry name" value="MFS general substrate transporter"/>
    <property type="match status" value="1"/>
</dbReference>
<feature type="transmembrane region" description="Helical" evidence="5">
    <location>
        <begin position="195"/>
        <end position="215"/>
    </location>
</feature>
<dbReference type="GO" id="GO:0016020">
    <property type="term" value="C:membrane"/>
    <property type="evidence" value="ECO:0007669"/>
    <property type="project" value="UniProtKB-SubCell"/>
</dbReference>
<dbReference type="InterPro" id="IPR036259">
    <property type="entry name" value="MFS_trans_sf"/>
</dbReference>
<feature type="transmembrane region" description="Helical" evidence="5">
    <location>
        <begin position="171"/>
        <end position="189"/>
    </location>
</feature>
<evidence type="ECO:0000256" key="4">
    <source>
        <dbReference type="ARBA" id="ARBA00023136"/>
    </source>
</evidence>
<feature type="transmembrane region" description="Helical" evidence="5">
    <location>
        <begin position="138"/>
        <end position="159"/>
    </location>
</feature>
<evidence type="ECO:0000256" key="2">
    <source>
        <dbReference type="ARBA" id="ARBA00022692"/>
    </source>
</evidence>
<feature type="non-terminal residue" evidence="7">
    <location>
        <position position="1"/>
    </location>
</feature>
<dbReference type="CDD" id="cd17317">
    <property type="entry name" value="MFS_SLC22"/>
    <property type="match status" value="1"/>
</dbReference>
<evidence type="ECO:0000259" key="6">
    <source>
        <dbReference type="PROSITE" id="PS50850"/>
    </source>
</evidence>
<feature type="transmembrane region" description="Helical" evidence="5">
    <location>
        <begin position="494"/>
        <end position="515"/>
    </location>
</feature>
<dbReference type="InterPro" id="IPR005828">
    <property type="entry name" value="MFS_sugar_transport-like"/>
</dbReference>
<accession>A0A1B6LIV0</accession>
<evidence type="ECO:0000256" key="1">
    <source>
        <dbReference type="ARBA" id="ARBA00004141"/>
    </source>
</evidence>
<dbReference type="Pfam" id="PF00083">
    <property type="entry name" value="Sugar_tr"/>
    <property type="match status" value="1"/>
</dbReference>
<feature type="transmembrane region" description="Helical" evidence="5">
    <location>
        <begin position="20"/>
        <end position="38"/>
    </location>
</feature>
<feature type="transmembrane region" description="Helical" evidence="5">
    <location>
        <begin position="383"/>
        <end position="401"/>
    </location>
</feature>
<dbReference type="Gene3D" id="1.20.1250.20">
    <property type="entry name" value="MFS general substrate transporter like domains"/>
    <property type="match status" value="1"/>
</dbReference>